<organism evidence="18 19">
    <name type="scientific">Cylicocyclus nassatus</name>
    <name type="common">Nematode worm</name>
    <dbReference type="NCBI Taxonomy" id="53992"/>
    <lineage>
        <taxon>Eukaryota</taxon>
        <taxon>Metazoa</taxon>
        <taxon>Ecdysozoa</taxon>
        <taxon>Nematoda</taxon>
        <taxon>Chromadorea</taxon>
        <taxon>Rhabditida</taxon>
        <taxon>Rhabditina</taxon>
        <taxon>Rhabditomorpha</taxon>
        <taxon>Strongyloidea</taxon>
        <taxon>Strongylidae</taxon>
        <taxon>Cylicocyclus</taxon>
    </lineage>
</organism>
<dbReference type="InterPro" id="IPR040255">
    <property type="entry name" value="Non-specific_endonuclease"/>
</dbReference>
<evidence type="ECO:0000256" key="14">
    <source>
        <dbReference type="RuleBase" id="RU366055"/>
    </source>
</evidence>
<dbReference type="GO" id="GO:0005743">
    <property type="term" value="C:mitochondrial inner membrane"/>
    <property type="evidence" value="ECO:0007669"/>
    <property type="project" value="TreeGrafter"/>
</dbReference>
<keyword evidence="6 14" id="KW-0255">Endonuclease</keyword>
<feature type="binding site" evidence="13">
    <location>
        <position position="213"/>
    </location>
    <ligand>
        <name>Mg(2+)</name>
        <dbReference type="ChEBI" id="CHEBI:18420"/>
        <note>catalytic</note>
    </ligand>
</feature>
<keyword evidence="15" id="KW-0472">Membrane</keyword>
<name>A0AA36GH72_CYLNA</name>
<dbReference type="CDD" id="cd00091">
    <property type="entry name" value="NUC"/>
    <property type="match status" value="1"/>
</dbReference>
<feature type="domain" description="DNA/RNA non-specific endonuclease/pyrophosphatase/phosphodiesterase" evidence="17">
    <location>
        <begin position="115"/>
        <end position="326"/>
    </location>
</feature>
<evidence type="ECO:0000256" key="15">
    <source>
        <dbReference type="SAM" id="Phobius"/>
    </source>
</evidence>
<evidence type="ECO:0000313" key="18">
    <source>
        <dbReference type="EMBL" id="CAJ0588186.1"/>
    </source>
</evidence>
<feature type="transmembrane region" description="Helical" evidence="15">
    <location>
        <begin position="6"/>
        <end position="23"/>
    </location>
</feature>
<dbReference type="GO" id="GO:0000014">
    <property type="term" value="F:single-stranded DNA endodeoxyribonuclease activity"/>
    <property type="evidence" value="ECO:0007669"/>
    <property type="project" value="TreeGrafter"/>
</dbReference>
<dbReference type="SMART" id="SM00477">
    <property type="entry name" value="NUC"/>
    <property type="match status" value="1"/>
</dbReference>
<evidence type="ECO:0000256" key="9">
    <source>
        <dbReference type="ARBA" id="ARBA00022946"/>
    </source>
</evidence>
<evidence type="ECO:0000259" key="16">
    <source>
        <dbReference type="SMART" id="SM00477"/>
    </source>
</evidence>
<dbReference type="GO" id="GO:0003676">
    <property type="term" value="F:nucleic acid binding"/>
    <property type="evidence" value="ECO:0007669"/>
    <property type="project" value="InterPro"/>
</dbReference>
<comment type="similarity">
    <text evidence="3 14">Belongs to the DNA/RNA non-specific endonuclease family.</text>
</comment>
<feature type="domain" description="ENPP1-3/EXOG-like endonuclease/phosphodiesterase" evidence="16">
    <location>
        <begin position="116"/>
        <end position="326"/>
    </location>
</feature>
<dbReference type="Gene3D" id="3.40.570.10">
    <property type="entry name" value="Extracellular Endonuclease, subunit A"/>
    <property type="match status" value="1"/>
</dbReference>
<feature type="transmembrane region" description="Helical" evidence="15">
    <location>
        <begin position="35"/>
        <end position="55"/>
    </location>
</feature>
<dbReference type="GO" id="GO:0005634">
    <property type="term" value="C:nucleus"/>
    <property type="evidence" value="ECO:0007669"/>
    <property type="project" value="TreeGrafter"/>
</dbReference>
<dbReference type="Proteomes" id="UP001176961">
    <property type="component" value="Unassembled WGS sequence"/>
</dbReference>
<evidence type="ECO:0000256" key="12">
    <source>
        <dbReference type="PIRSR" id="PIRSR640255-1"/>
    </source>
</evidence>
<evidence type="ECO:0000259" key="17">
    <source>
        <dbReference type="SMART" id="SM00892"/>
    </source>
</evidence>
<comment type="caution">
    <text evidence="18">The sequence shown here is derived from an EMBL/GenBank/DDBJ whole genome shotgun (WGS) entry which is preliminary data.</text>
</comment>
<dbReference type="PROSITE" id="PS01070">
    <property type="entry name" value="NUCLEASE_NON_SPEC"/>
    <property type="match status" value="1"/>
</dbReference>
<sequence length="342" mass="38229">MLDVIYFPTCLVAFSAFFTYYEVFTGHSAMSIRAALRTGGLVALAGGSFLLGARYGNDSPTLKKLHAATAVSPIPPLATFPLVPPEGTKPLAELGPSRASEIMRYGYPGFDNLRTFEDFVLSYDRKTRTAHWVCEHLTPARLIYDKSVDRSKCEFRPDSSIHKYFQSDNTDYKGSGYDRGHLAAAGNHRRSQNSVDQTFLLSNMSPQVGRGFNRDKWNDLEKYARKVAKKSLNTYILTGPLYLPRKGDDGNKYVRYKVIGANNVAVPTHFFKVILAEISPGNFEMECFVLPNEVLPDTAELSVFYVPLDMIERSAGFLIFDKLPSDKLKKVNGKKIGGFCEQ</sequence>
<feature type="active site" description="Proton acceptor" evidence="12">
    <location>
        <position position="181"/>
    </location>
</feature>
<evidence type="ECO:0000256" key="6">
    <source>
        <dbReference type="ARBA" id="ARBA00022759"/>
    </source>
</evidence>
<dbReference type="EMBL" id="CATQJL010000001">
    <property type="protein sequence ID" value="CAJ0588186.1"/>
    <property type="molecule type" value="Genomic_DNA"/>
</dbReference>
<dbReference type="PANTHER" id="PTHR13966:SF5">
    <property type="entry name" value="ENDONUCLEASE G, MITOCHONDRIAL"/>
    <property type="match status" value="1"/>
</dbReference>
<evidence type="ECO:0000256" key="3">
    <source>
        <dbReference type="ARBA" id="ARBA00010052"/>
    </source>
</evidence>
<keyword evidence="4 14" id="KW-0540">Nuclease</keyword>
<evidence type="ECO:0000256" key="13">
    <source>
        <dbReference type="PIRSR" id="PIRSR640255-2"/>
    </source>
</evidence>
<evidence type="ECO:0000256" key="5">
    <source>
        <dbReference type="ARBA" id="ARBA00022723"/>
    </source>
</evidence>
<evidence type="ECO:0000256" key="1">
    <source>
        <dbReference type="ARBA" id="ARBA00001946"/>
    </source>
</evidence>
<keyword evidence="15" id="KW-0812">Transmembrane</keyword>
<keyword evidence="9" id="KW-0809">Transit peptide</keyword>
<dbReference type="InterPro" id="IPR044929">
    <property type="entry name" value="DNA/RNA_non-sp_Endonuclease_sf"/>
</dbReference>
<keyword evidence="11" id="KW-1015">Disulfide bond</keyword>
<dbReference type="InterPro" id="IPR018524">
    <property type="entry name" value="DNA/RNA_endonuclease_AS"/>
</dbReference>
<proteinExistence type="inferred from homology"/>
<dbReference type="SMART" id="SM00892">
    <property type="entry name" value="Endonuclease_NS"/>
    <property type="match status" value="1"/>
</dbReference>
<dbReference type="FunFam" id="3.40.570.10:FF:000002">
    <property type="entry name" value="Endonuclease G, mitochondrial"/>
    <property type="match status" value="1"/>
</dbReference>
<keyword evidence="5 13" id="KW-0479">Metal-binding</keyword>
<protein>
    <recommendedName>
        <fullName evidence="14">Endonuclease</fullName>
        <ecNumber evidence="14">3.1.30.-</ecNumber>
    </recommendedName>
</protein>
<comment type="cofactor">
    <cofactor evidence="1 14">
        <name>Mg(2+)</name>
        <dbReference type="ChEBI" id="CHEBI:18420"/>
    </cofactor>
</comment>
<evidence type="ECO:0000256" key="7">
    <source>
        <dbReference type="ARBA" id="ARBA00022801"/>
    </source>
</evidence>
<dbReference type="GO" id="GO:0006309">
    <property type="term" value="P:apoptotic DNA fragmentation"/>
    <property type="evidence" value="ECO:0007669"/>
    <property type="project" value="TreeGrafter"/>
</dbReference>
<evidence type="ECO:0000256" key="2">
    <source>
        <dbReference type="ARBA" id="ARBA00004173"/>
    </source>
</evidence>
<accession>A0AA36GH72</accession>
<dbReference type="InterPro" id="IPR020821">
    <property type="entry name" value="ENPP1-3/EXOG-like_nuc-like"/>
</dbReference>
<dbReference type="GO" id="GO:0046872">
    <property type="term" value="F:metal ion binding"/>
    <property type="evidence" value="ECO:0007669"/>
    <property type="project" value="UniProtKB-KW"/>
</dbReference>
<evidence type="ECO:0000256" key="10">
    <source>
        <dbReference type="ARBA" id="ARBA00023128"/>
    </source>
</evidence>
<keyword evidence="10" id="KW-0496">Mitochondrion</keyword>
<dbReference type="InterPro" id="IPR044925">
    <property type="entry name" value="His-Me_finger_sf"/>
</dbReference>
<dbReference type="InterPro" id="IPR001604">
    <property type="entry name" value="Endo_G_ENPP1-like_dom"/>
</dbReference>
<evidence type="ECO:0000256" key="11">
    <source>
        <dbReference type="ARBA" id="ARBA00023157"/>
    </source>
</evidence>
<dbReference type="SUPFAM" id="SSF54060">
    <property type="entry name" value="His-Me finger endonucleases"/>
    <property type="match status" value="1"/>
</dbReference>
<evidence type="ECO:0000313" key="19">
    <source>
        <dbReference type="Proteomes" id="UP001176961"/>
    </source>
</evidence>
<dbReference type="AlphaFoldDB" id="A0AA36GH72"/>
<dbReference type="GO" id="GO:0004521">
    <property type="term" value="F:RNA endonuclease activity"/>
    <property type="evidence" value="ECO:0007669"/>
    <property type="project" value="TreeGrafter"/>
</dbReference>
<dbReference type="Pfam" id="PF01223">
    <property type="entry name" value="Endonuclease_NS"/>
    <property type="match status" value="1"/>
</dbReference>
<keyword evidence="8" id="KW-0460">Magnesium</keyword>
<keyword evidence="15" id="KW-1133">Transmembrane helix</keyword>
<reference evidence="18" key="1">
    <citation type="submission" date="2023-07" db="EMBL/GenBank/DDBJ databases">
        <authorList>
            <consortium name="CYATHOMIX"/>
        </authorList>
    </citation>
    <scope>NUCLEOTIDE SEQUENCE</scope>
    <source>
        <strain evidence="18">N/A</strain>
    </source>
</reference>
<evidence type="ECO:0000256" key="4">
    <source>
        <dbReference type="ARBA" id="ARBA00022722"/>
    </source>
</evidence>
<dbReference type="PANTHER" id="PTHR13966">
    <property type="entry name" value="ENDONUCLEASE RELATED"/>
    <property type="match status" value="1"/>
</dbReference>
<keyword evidence="7 14" id="KW-0378">Hydrolase</keyword>
<dbReference type="EC" id="3.1.30.-" evidence="14"/>
<comment type="subcellular location">
    <subcellularLocation>
        <location evidence="2">Mitochondrion</location>
    </subcellularLocation>
</comment>
<evidence type="ECO:0000256" key="8">
    <source>
        <dbReference type="ARBA" id="ARBA00022842"/>
    </source>
</evidence>
<gene>
    <name evidence="18" type="ORF">CYNAS_LOCUS169</name>
</gene>
<keyword evidence="19" id="KW-1185">Reference proteome</keyword>